<evidence type="ECO:0000313" key="1">
    <source>
        <dbReference type="EMBL" id="DAE31074.1"/>
    </source>
</evidence>
<dbReference type="EMBL" id="BK059105">
    <property type="protein sequence ID" value="DAE31074.1"/>
    <property type="molecule type" value="Genomic_DNA"/>
</dbReference>
<organism evidence="1">
    <name type="scientific">virus sp. ctML55</name>
    <dbReference type="NCBI Taxonomy" id="2827627"/>
    <lineage>
        <taxon>Viruses</taxon>
    </lineage>
</organism>
<name>A0A8S5RJ00_9VIRU</name>
<proteinExistence type="predicted"/>
<reference evidence="1" key="1">
    <citation type="journal article" date="2021" name="Proc. Natl. Acad. Sci. U.S.A.">
        <title>A Catalog of Tens of Thousands of Viruses from Human Metagenomes Reveals Hidden Associations with Chronic Diseases.</title>
        <authorList>
            <person name="Tisza M.J."/>
            <person name="Buck C.B."/>
        </authorList>
    </citation>
    <scope>NUCLEOTIDE SEQUENCE</scope>
    <source>
        <strain evidence="1">CtML55</strain>
    </source>
</reference>
<protein>
    <submittedName>
        <fullName evidence="1">Uncharacterized protein</fullName>
    </submittedName>
</protein>
<accession>A0A8S5RJ00</accession>
<sequence length="201" mass="23358">MKNLELKQQLLFCEKYSINPSELLLLEILLIAQEGDEPEIVHEYFSSRVCARGFTIELLTGLRDAGVIHKSYKIPEKGSVFNPLDVPLNKLVVKDFYKCSFDLGKELWDTYPLFGIVNNTQVGLKSVSKKFDTIEDFYRFYGKTIRWKPETHNHIIELVKWANEHNILCTTIANFVIDHKWEELEALKNEGGVNYDSMRLL</sequence>